<organism evidence="2 3">
    <name type="scientific">Microbacterium faecale</name>
    <dbReference type="NCBI Taxonomy" id="1804630"/>
    <lineage>
        <taxon>Bacteria</taxon>
        <taxon>Bacillati</taxon>
        <taxon>Actinomycetota</taxon>
        <taxon>Actinomycetes</taxon>
        <taxon>Micrococcales</taxon>
        <taxon>Microbacteriaceae</taxon>
        <taxon>Microbacterium</taxon>
    </lineage>
</organism>
<proteinExistence type="predicted"/>
<evidence type="ECO:0000313" key="2">
    <source>
        <dbReference type="EMBL" id="GGD41162.1"/>
    </source>
</evidence>
<comment type="caution">
    <text evidence="2">The sequence shown here is derived from an EMBL/GenBank/DDBJ whole genome shotgun (WGS) entry which is preliminary data.</text>
</comment>
<sequence>MPTTPVIVRLPNSMMPWIPSSAVGTSESGVHIGHSEHPSPDPVNRTAPPVAMISTSATNDNQAKILSAGEIGMERLLYLP</sequence>
<evidence type="ECO:0000313" key="3">
    <source>
        <dbReference type="Proteomes" id="UP000633205"/>
    </source>
</evidence>
<dbReference type="EMBL" id="BMHO01000001">
    <property type="protein sequence ID" value="GGD41162.1"/>
    <property type="molecule type" value="Genomic_DNA"/>
</dbReference>
<gene>
    <name evidence="2" type="ORF">GCM10010915_22580</name>
</gene>
<protein>
    <submittedName>
        <fullName evidence="2">Uncharacterized protein</fullName>
    </submittedName>
</protein>
<evidence type="ECO:0000256" key="1">
    <source>
        <dbReference type="SAM" id="MobiDB-lite"/>
    </source>
</evidence>
<dbReference type="Proteomes" id="UP000633205">
    <property type="component" value="Unassembled WGS sequence"/>
</dbReference>
<accession>A0A917DJ27</accession>
<feature type="region of interest" description="Disordered" evidence="1">
    <location>
        <begin position="25"/>
        <end position="48"/>
    </location>
</feature>
<keyword evidence="3" id="KW-1185">Reference proteome</keyword>
<name>A0A917DJ27_9MICO</name>
<dbReference type="AlphaFoldDB" id="A0A917DJ27"/>
<reference evidence="2" key="2">
    <citation type="submission" date="2020-09" db="EMBL/GenBank/DDBJ databases">
        <authorList>
            <person name="Sun Q."/>
            <person name="Zhou Y."/>
        </authorList>
    </citation>
    <scope>NUCLEOTIDE SEQUENCE</scope>
    <source>
        <strain evidence="2">CGMCC 1.15152</strain>
    </source>
</reference>
<reference evidence="2" key="1">
    <citation type="journal article" date="2014" name="Int. J. Syst. Evol. Microbiol.">
        <title>Complete genome sequence of Corynebacterium casei LMG S-19264T (=DSM 44701T), isolated from a smear-ripened cheese.</title>
        <authorList>
            <consortium name="US DOE Joint Genome Institute (JGI-PGF)"/>
            <person name="Walter F."/>
            <person name="Albersmeier A."/>
            <person name="Kalinowski J."/>
            <person name="Ruckert C."/>
        </authorList>
    </citation>
    <scope>NUCLEOTIDE SEQUENCE</scope>
    <source>
        <strain evidence="2">CGMCC 1.15152</strain>
    </source>
</reference>